<dbReference type="Proteomes" id="UP000467260">
    <property type="component" value="Chromosome"/>
</dbReference>
<dbReference type="Gene3D" id="3.40.47.10">
    <property type="match status" value="1"/>
</dbReference>
<evidence type="ECO:0000313" key="3">
    <source>
        <dbReference type="Proteomes" id="UP000467260"/>
    </source>
</evidence>
<dbReference type="InterPro" id="IPR055140">
    <property type="entry name" value="Thiolase_C_2"/>
</dbReference>
<protein>
    <submittedName>
        <fullName evidence="2">Transporter</fullName>
    </submittedName>
</protein>
<dbReference type="PANTHER" id="PTHR42870">
    <property type="entry name" value="ACETYL-COA C-ACETYLTRANSFERASE"/>
    <property type="match status" value="1"/>
</dbReference>
<reference evidence="2 3" key="1">
    <citation type="journal article" date="2019" name="Emerg. Microbes Infect.">
        <title>Comprehensive subspecies identification of 175 nontuberculous mycobacteria species based on 7547 genomic profiles.</title>
        <authorList>
            <person name="Matsumoto Y."/>
            <person name="Kinjo T."/>
            <person name="Motooka D."/>
            <person name="Nabeya D."/>
            <person name="Jung N."/>
            <person name="Uechi K."/>
            <person name="Horii T."/>
            <person name="Iida T."/>
            <person name="Fujita J."/>
            <person name="Nakamura S."/>
        </authorList>
    </citation>
    <scope>NUCLEOTIDE SEQUENCE [LARGE SCALE GENOMIC DNA]</scope>
    <source>
        <strain evidence="2 3">JCM 13571</strain>
    </source>
</reference>
<dbReference type="PANTHER" id="PTHR42870:SF1">
    <property type="entry name" value="NON-SPECIFIC LIPID-TRANSFER PROTEIN-LIKE 2"/>
    <property type="match status" value="1"/>
</dbReference>
<dbReference type="EMBL" id="AP022609">
    <property type="protein sequence ID" value="BBZ24379.1"/>
    <property type="molecule type" value="Genomic_DNA"/>
</dbReference>
<feature type="domain" description="Thiolase C-terminal" evidence="1">
    <location>
        <begin position="260"/>
        <end position="400"/>
    </location>
</feature>
<keyword evidence="3" id="KW-1185">Reference proteome</keyword>
<proteinExistence type="predicted"/>
<sequence>MGLRGDAAIVGYVELPPERMNKATPAPFTLEQWAELSAAALADAGLPAELANGIVTSHLGESEIFVPSTIAEYLGIPARFAEIVDLGGASAAAMVWRAAAAIELGICDVVLCALPARYITPMSERKPRPLVDAMFFGSSSNQFGSPQAEFEIPYGNLGQNGPYGQVATRYGAVYGYDERAMAKLVVDQRVNANHTDGAIWRDTPLTVEDVLASPVIADPLHMLEIVMPCVGGAAVVIASAEVAKRARNRPVWIKGFGEHVPFKTLTYAADLLATPIREAADTAFAMTDLTRADMDMVSIYDCYTITVVLSLEDAGFCEKGKGMQFLADHDLTFRGDFPLNTAGGQLGFGQAGLAGGMHHVCDATRQIMGRAGDAQVADCNRAFVSGNGGILSEQTTLILEGD</sequence>
<dbReference type="PIRSF" id="PIRSF000429">
    <property type="entry name" value="Ac-CoA_Ac_transf"/>
    <property type="match status" value="1"/>
</dbReference>
<evidence type="ECO:0000259" key="1">
    <source>
        <dbReference type="Pfam" id="PF22691"/>
    </source>
</evidence>
<dbReference type="AlphaFoldDB" id="A0A7I7X3F9"/>
<name>A0A7I7X3F9_9MYCO</name>
<dbReference type="KEGG" id="mhib:MHIB_27970"/>
<dbReference type="RefSeq" id="WP_085137338.1">
    <property type="nucleotide sequence ID" value="NZ_AP022609.1"/>
</dbReference>
<dbReference type="InterPro" id="IPR002155">
    <property type="entry name" value="Thiolase"/>
</dbReference>
<evidence type="ECO:0000313" key="2">
    <source>
        <dbReference type="EMBL" id="BBZ24379.1"/>
    </source>
</evidence>
<dbReference type="InterPro" id="IPR016039">
    <property type="entry name" value="Thiolase-like"/>
</dbReference>
<dbReference type="CDD" id="cd00829">
    <property type="entry name" value="SCP-x_thiolase"/>
    <property type="match status" value="1"/>
</dbReference>
<dbReference type="GO" id="GO:0016747">
    <property type="term" value="F:acyltransferase activity, transferring groups other than amino-acyl groups"/>
    <property type="evidence" value="ECO:0007669"/>
    <property type="project" value="InterPro"/>
</dbReference>
<dbReference type="Pfam" id="PF22691">
    <property type="entry name" value="Thiolase_C_1"/>
    <property type="match status" value="1"/>
</dbReference>
<accession>A0A7I7X3F9</accession>
<gene>
    <name evidence="2" type="ORF">MHIB_27970</name>
</gene>
<dbReference type="OrthoDB" id="9785768at2"/>
<dbReference type="SUPFAM" id="SSF53901">
    <property type="entry name" value="Thiolase-like"/>
    <property type="match status" value="2"/>
</dbReference>
<organism evidence="2 3">
    <name type="scientific">Mycolicibacter hiberniae</name>
    <dbReference type="NCBI Taxonomy" id="29314"/>
    <lineage>
        <taxon>Bacteria</taxon>
        <taxon>Bacillati</taxon>
        <taxon>Actinomycetota</taxon>
        <taxon>Actinomycetes</taxon>
        <taxon>Mycobacteriales</taxon>
        <taxon>Mycobacteriaceae</taxon>
        <taxon>Mycolicibacter</taxon>
    </lineage>
</organism>